<feature type="region of interest" description="Disordered" evidence="1">
    <location>
        <begin position="274"/>
        <end position="294"/>
    </location>
</feature>
<feature type="region of interest" description="Disordered" evidence="1">
    <location>
        <begin position="322"/>
        <end position="358"/>
    </location>
</feature>
<feature type="compositionally biased region" description="Low complexity" evidence="1">
    <location>
        <begin position="336"/>
        <end position="345"/>
    </location>
</feature>
<comment type="caution">
    <text evidence="2">The sequence shown here is derived from an EMBL/GenBank/DDBJ whole genome shotgun (WGS) entry which is preliminary data.</text>
</comment>
<organism evidence="2 3">
    <name type="scientific">Microbacterium faecale</name>
    <dbReference type="NCBI Taxonomy" id="1804630"/>
    <lineage>
        <taxon>Bacteria</taxon>
        <taxon>Bacillati</taxon>
        <taxon>Actinomycetota</taxon>
        <taxon>Actinomycetes</taxon>
        <taxon>Micrococcales</taxon>
        <taxon>Microbacteriaceae</taxon>
        <taxon>Microbacterium</taxon>
    </lineage>
</organism>
<evidence type="ECO:0000313" key="2">
    <source>
        <dbReference type="EMBL" id="GGD37469.1"/>
    </source>
</evidence>
<dbReference type="Proteomes" id="UP000633205">
    <property type="component" value="Unassembled WGS sequence"/>
</dbReference>
<protein>
    <submittedName>
        <fullName evidence="2">Uncharacterized protein</fullName>
    </submittedName>
</protein>
<dbReference type="RefSeq" id="WP_188711913.1">
    <property type="nucleotide sequence ID" value="NZ_BMHO01000001.1"/>
</dbReference>
<gene>
    <name evidence="2" type="ORF">GCM10010915_17880</name>
</gene>
<feature type="region of interest" description="Disordered" evidence="1">
    <location>
        <begin position="212"/>
        <end position="243"/>
    </location>
</feature>
<name>A0A916YAI6_9MICO</name>
<feature type="compositionally biased region" description="Basic and acidic residues" evidence="1">
    <location>
        <begin position="217"/>
        <end position="236"/>
    </location>
</feature>
<evidence type="ECO:0000256" key="1">
    <source>
        <dbReference type="SAM" id="MobiDB-lite"/>
    </source>
</evidence>
<accession>A0A916YAI6</accession>
<keyword evidence="3" id="KW-1185">Reference proteome</keyword>
<reference evidence="2" key="1">
    <citation type="journal article" date="2014" name="Int. J. Syst. Evol. Microbiol.">
        <title>Complete genome sequence of Corynebacterium casei LMG S-19264T (=DSM 44701T), isolated from a smear-ripened cheese.</title>
        <authorList>
            <consortium name="US DOE Joint Genome Institute (JGI-PGF)"/>
            <person name="Walter F."/>
            <person name="Albersmeier A."/>
            <person name="Kalinowski J."/>
            <person name="Ruckert C."/>
        </authorList>
    </citation>
    <scope>NUCLEOTIDE SEQUENCE</scope>
    <source>
        <strain evidence="2">CGMCC 1.15152</strain>
    </source>
</reference>
<dbReference type="EMBL" id="BMHO01000001">
    <property type="protein sequence ID" value="GGD37469.1"/>
    <property type="molecule type" value="Genomic_DNA"/>
</dbReference>
<sequence>MTVLAATDEAQDALLGDLRRIRRIAPPEVPLPATRATIGGETLLLVDAVDAAGWPGWSCAGAEHLAGPTDVLRRDDGHDVVLADLAETCAHACGVREEGGTGWHRGEVVTLVVSILRGVVEASQRGLADDASGGWWMTRDRRPVFVFGGDARGVAPIGEASRDLVRQIVAACDDRVVSRVCDDILVALERPEGVERAIERFEQTLFDAAAPQPVDLEPSRARGRAGQEPRVIRPEDPDPSGPTQRVRAVLENLLDARVAGIVADSMGSLARLVGRRRKRRREAARSSADGGRERNRGRVALVAGAAAMIVIAVGVLWPSDDAGRAQEQPDADARAARTTAPTPDAGKAAGPHEADKTDQTVDAARVELENERHHAALVADDPVRAARALLAGTAGLSGAAADPASDIELVDDYGAVALLAVRAAARAPQLLVIERVDGTWRVRDLYRQGSA</sequence>
<proteinExistence type="predicted"/>
<dbReference type="AlphaFoldDB" id="A0A916YAI6"/>
<evidence type="ECO:0000313" key="3">
    <source>
        <dbReference type="Proteomes" id="UP000633205"/>
    </source>
</evidence>
<reference evidence="2" key="2">
    <citation type="submission" date="2020-09" db="EMBL/GenBank/DDBJ databases">
        <authorList>
            <person name="Sun Q."/>
            <person name="Zhou Y."/>
        </authorList>
    </citation>
    <scope>NUCLEOTIDE SEQUENCE</scope>
    <source>
        <strain evidence="2">CGMCC 1.15152</strain>
    </source>
</reference>